<dbReference type="Pfam" id="PF00899">
    <property type="entry name" value="ThiF"/>
    <property type="match status" value="1"/>
</dbReference>
<dbReference type="KEGG" id="tav:G4V39_09970"/>
<protein>
    <submittedName>
        <fullName evidence="1">Uncharacterized protein</fullName>
    </submittedName>
</protein>
<dbReference type="GO" id="GO:0061504">
    <property type="term" value="P:cyclic threonylcarbamoyladenosine biosynthetic process"/>
    <property type="evidence" value="ECO:0007669"/>
    <property type="project" value="TreeGrafter"/>
</dbReference>
<proteinExistence type="predicted"/>
<dbReference type="InterPro" id="IPR045886">
    <property type="entry name" value="ThiF/MoeB/HesA"/>
</dbReference>
<dbReference type="AlphaFoldDB" id="A0A6G7PYQ5"/>
<sequence length="315" mass="35087">MDNDFLLENLKNFGIENRKGFWEVAFSRCLGLLTPEELARLRETTVAIPGLGGVGGGHLIALVRSGVGSFKLADLDTFEPHNINRQYGAKAATAGREKLEVMVEEALSINPYLRIERFPKGVSEENLDEFLSGVSVIIDGIDFFSFDLRRALYRAAKEKGIPVITAAPLGFSCAILVFAPDRGLDFDRYFGVREGMSELEKLAAFAVGLAPWPTHLKYMDLSYVDIAAQRGPSSGIACLLCSAMAAMECIRIILGRPGLKPTPWFHQLDLYRMKLRRGYLPLGNRNPIQRLMIRLLIRRFKKALESCPQKAFTTS</sequence>
<dbReference type="InterPro" id="IPR035985">
    <property type="entry name" value="Ubiquitin-activating_enz"/>
</dbReference>
<organism evidence="1 2">
    <name type="scientific">Thermosulfuriphilus ammonigenes</name>
    <dbReference type="NCBI Taxonomy" id="1936021"/>
    <lineage>
        <taxon>Bacteria</taxon>
        <taxon>Pseudomonadati</taxon>
        <taxon>Thermodesulfobacteriota</taxon>
        <taxon>Thermodesulfobacteria</taxon>
        <taxon>Thermodesulfobacteriales</taxon>
        <taxon>Thermodesulfobacteriaceae</taxon>
        <taxon>Thermosulfuriphilus</taxon>
    </lineage>
</organism>
<dbReference type="CDD" id="cd01483">
    <property type="entry name" value="E1_enzyme_family"/>
    <property type="match status" value="1"/>
</dbReference>
<gene>
    <name evidence="1" type="ORF">G4V39_09970</name>
</gene>
<dbReference type="RefSeq" id="WP_166032795.1">
    <property type="nucleotide sequence ID" value="NZ_CP048877.1"/>
</dbReference>
<dbReference type="NCBIfam" id="NF006077">
    <property type="entry name" value="PRK08223.1"/>
    <property type="match status" value="1"/>
</dbReference>
<dbReference type="SUPFAM" id="SSF69572">
    <property type="entry name" value="Activating enzymes of the ubiquitin-like proteins"/>
    <property type="match status" value="1"/>
</dbReference>
<dbReference type="Proteomes" id="UP000502179">
    <property type="component" value="Chromosome"/>
</dbReference>
<accession>A0A6G7PYQ5</accession>
<keyword evidence="2" id="KW-1185">Reference proteome</keyword>
<evidence type="ECO:0000313" key="2">
    <source>
        <dbReference type="Proteomes" id="UP000502179"/>
    </source>
</evidence>
<dbReference type="InterPro" id="IPR000594">
    <property type="entry name" value="ThiF_NAD_FAD-bd"/>
</dbReference>
<dbReference type="PANTHER" id="PTHR43267">
    <property type="entry name" value="TRNA THREONYLCARBAMOYLADENOSINE DEHYDRATASE"/>
    <property type="match status" value="1"/>
</dbReference>
<name>A0A6G7PYQ5_9BACT</name>
<dbReference type="GO" id="GO:0008641">
    <property type="term" value="F:ubiquitin-like modifier activating enzyme activity"/>
    <property type="evidence" value="ECO:0007669"/>
    <property type="project" value="InterPro"/>
</dbReference>
<evidence type="ECO:0000313" key="1">
    <source>
        <dbReference type="EMBL" id="QIJ72578.1"/>
    </source>
</evidence>
<reference evidence="1 2" key="1">
    <citation type="submission" date="2020-02" db="EMBL/GenBank/DDBJ databases">
        <title>Genome analysis of Thermosulfuriphilus ammonigenes ST65T, an anaerobic thermophilic chemolithoautotrophic bacterium isolated from a deep-sea hydrothermal vent.</title>
        <authorList>
            <person name="Slobodkina G."/>
            <person name="Allioux M."/>
            <person name="Merkel A."/>
            <person name="Alain K."/>
            <person name="Jebbar M."/>
            <person name="Slobodkin A."/>
        </authorList>
    </citation>
    <scope>NUCLEOTIDE SEQUENCE [LARGE SCALE GENOMIC DNA]</scope>
    <source>
        <strain evidence="1 2">ST65</strain>
    </source>
</reference>
<dbReference type="GO" id="GO:0061503">
    <property type="term" value="F:tRNA threonylcarbamoyladenosine dehydratase"/>
    <property type="evidence" value="ECO:0007669"/>
    <property type="project" value="TreeGrafter"/>
</dbReference>
<dbReference type="PANTHER" id="PTHR43267:SF1">
    <property type="entry name" value="TRNA THREONYLCARBAMOYLADENOSINE DEHYDRATASE"/>
    <property type="match status" value="1"/>
</dbReference>
<dbReference type="EMBL" id="CP048877">
    <property type="protein sequence ID" value="QIJ72578.1"/>
    <property type="molecule type" value="Genomic_DNA"/>
</dbReference>
<dbReference type="Gene3D" id="3.40.50.720">
    <property type="entry name" value="NAD(P)-binding Rossmann-like Domain"/>
    <property type="match status" value="1"/>
</dbReference>